<evidence type="ECO:0000313" key="2">
    <source>
        <dbReference type="Proteomes" id="UP000094527"/>
    </source>
</evidence>
<reference evidence="1 2" key="1">
    <citation type="journal article" date="2016" name="Genome Biol. Evol.">
        <title>Gene Family Evolution Reflects Adaptation to Soil Environmental Stressors in the Genome of the Collembolan Orchesella cincta.</title>
        <authorList>
            <person name="Faddeeva-Vakhrusheva A."/>
            <person name="Derks M.F."/>
            <person name="Anvar S.Y."/>
            <person name="Agamennone V."/>
            <person name="Suring W."/>
            <person name="Smit S."/>
            <person name="van Straalen N.M."/>
            <person name="Roelofs D."/>
        </authorList>
    </citation>
    <scope>NUCLEOTIDE SEQUENCE [LARGE SCALE GENOMIC DNA]</scope>
    <source>
        <tissue evidence="1">Mixed pool</tissue>
    </source>
</reference>
<protein>
    <submittedName>
        <fullName evidence="1">Uncharacterized protein</fullName>
    </submittedName>
</protein>
<gene>
    <name evidence="1" type="ORF">Ocin01_04391</name>
</gene>
<proteinExistence type="predicted"/>
<keyword evidence="2" id="KW-1185">Reference proteome</keyword>
<accession>A0A1D2NAL5</accession>
<sequence length="88" mass="9841">MVLSSPTPLHTIQMPKNYDVPVRQPKTLNMTMGMDFIKDMIQNGIPFRPTPPQFPSLKNLFNRSNGTQLSWVPLGSLIFNNNGKIIGG</sequence>
<name>A0A1D2NAL5_ORCCI</name>
<evidence type="ECO:0000313" key="1">
    <source>
        <dbReference type="EMBL" id="ODN02287.1"/>
    </source>
</evidence>
<dbReference type="Proteomes" id="UP000094527">
    <property type="component" value="Unassembled WGS sequence"/>
</dbReference>
<organism evidence="1 2">
    <name type="scientific">Orchesella cincta</name>
    <name type="common">Springtail</name>
    <name type="synonym">Podura cincta</name>
    <dbReference type="NCBI Taxonomy" id="48709"/>
    <lineage>
        <taxon>Eukaryota</taxon>
        <taxon>Metazoa</taxon>
        <taxon>Ecdysozoa</taxon>
        <taxon>Arthropoda</taxon>
        <taxon>Hexapoda</taxon>
        <taxon>Collembola</taxon>
        <taxon>Entomobryomorpha</taxon>
        <taxon>Entomobryoidea</taxon>
        <taxon>Orchesellidae</taxon>
        <taxon>Orchesellinae</taxon>
        <taxon>Orchesella</taxon>
    </lineage>
</organism>
<comment type="caution">
    <text evidence="1">The sequence shown here is derived from an EMBL/GenBank/DDBJ whole genome shotgun (WGS) entry which is preliminary data.</text>
</comment>
<dbReference type="AlphaFoldDB" id="A0A1D2NAL5"/>
<dbReference type="EMBL" id="LJIJ01000117">
    <property type="protein sequence ID" value="ODN02287.1"/>
    <property type="molecule type" value="Genomic_DNA"/>
</dbReference>